<dbReference type="EMBL" id="CAJNOV010011932">
    <property type="protein sequence ID" value="CAF1470390.1"/>
    <property type="molecule type" value="Genomic_DNA"/>
</dbReference>
<evidence type="ECO:0000256" key="2">
    <source>
        <dbReference type="ARBA" id="ARBA00012007"/>
    </source>
</evidence>
<dbReference type="SMART" id="SM00367">
    <property type="entry name" value="LRR_CC"/>
    <property type="match status" value="3"/>
</dbReference>
<evidence type="ECO:0000313" key="10">
    <source>
        <dbReference type="Proteomes" id="UP000663834"/>
    </source>
</evidence>
<dbReference type="Proteomes" id="UP000681967">
    <property type="component" value="Unassembled WGS sequence"/>
</dbReference>
<dbReference type="InterPro" id="IPR032675">
    <property type="entry name" value="LRR_dom_sf"/>
</dbReference>
<reference evidence="5" key="1">
    <citation type="submission" date="2021-02" db="EMBL/GenBank/DDBJ databases">
        <authorList>
            <person name="Nowell W R."/>
        </authorList>
    </citation>
    <scope>NUCLEOTIDE SEQUENCE</scope>
</reference>
<evidence type="ECO:0000256" key="1">
    <source>
        <dbReference type="ARBA" id="ARBA00003343"/>
    </source>
</evidence>
<evidence type="ECO:0000313" key="4">
    <source>
        <dbReference type="EMBL" id="CAF1470390.1"/>
    </source>
</evidence>
<protein>
    <recommendedName>
        <fullName evidence="2">2'-phosphotransferase</fullName>
        <ecNumber evidence="2">2.7.1.160</ecNumber>
    </recommendedName>
</protein>
<sequence length="338" mass="39392">MLSITDAIESHNEHDDDCRLVRQYERRQLKLGKRLAYILRYGAEKEGCQVDEGWIPLQDLMKVTLLREYTENEVLGEIQTSYSYRKTPRYQWERRTNGVHVRAAYGRRFERNPYHGQTQIRRLLDLALEYICENVENYDFEGFPDEFLLNEIIHRIKRNGKLTSRKLQGLLSSTMEHLDLDGIYLTESGIKAIYTKCPNLKVLSLKSCGYVLNDHYCEQIIRKCPLIESLDLSYCKHLTDRTLNNLIKYYSNNLIQLILSGNHNYTGDTIVRLVSECEQLKQLDMWDNPNCTNDILNILIAIAKSRGDDRTITIVHKNLLHPAVAPTNPWAVVNAKTR</sequence>
<dbReference type="Pfam" id="PF01885">
    <property type="entry name" value="PTS_2-RNA"/>
    <property type="match status" value="1"/>
</dbReference>
<dbReference type="GO" id="GO:0000215">
    <property type="term" value="F:tRNA 2'-phosphotransferase activity"/>
    <property type="evidence" value="ECO:0007669"/>
    <property type="project" value="UniProtKB-EC"/>
</dbReference>
<comment type="function">
    <text evidence="1">Catalyzes the last step of tRNA splicing, the transfer of the splice junction 2'-phosphate from ligated tRNA to NAD to produce ADP-ribose 1''-2'' cyclic phosphate.</text>
</comment>
<dbReference type="EMBL" id="CAJNOW010009257">
    <property type="protein sequence ID" value="CAF1559245.1"/>
    <property type="molecule type" value="Genomic_DNA"/>
</dbReference>
<comment type="caution">
    <text evidence="5">The sequence shown here is derived from an EMBL/GenBank/DDBJ whole genome shotgun (WGS) entry which is preliminary data.</text>
</comment>
<evidence type="ECO:0000313" key="5">
    <source>
        <dbReference type="EMBL" id="CAF1559245.1"/>
    </source>
</evidence>
<dbReference type="PANTHER" id="PTHR13318">
    <property type="entry name" value="PARTNER OF PAIRED, ISOFORM B-RELATED"/>
    <property type="match status" value="1"/>
</dbReference>
<evidence type="ECO:0000313" key="9">
    <source>
        <dbReference type="EMBL" id="CAF3995638.1"/>
    </source>
</evidence>
<gene>
    <name evidence="7" type="ORF">BYL167_LOCUS12862</name>
    <name evidence="4" type="ORF">CJN711_LOCUS25628</name>
    <name evidence="8" type="ORF">GIL414_LOCUS11163</name>
    <name evidence="5" type="ORF">KQP761_LOCUS18241</name>
    <name evidence="6" type="ORF">MBJ925_LOCUS22758</name>
    <name evidence="9" type="ORF">SMN809_LOCUS11648</name>
</gene>
<dbReference type="SUPFAM" id="SSF56399">
    <property type="entry name" value="ADP-ribosylation"/>
    <property type="match status" value="1"/>
</dbReference>
<dbReference type="Gene3D" id="1.10.10.970">
    <property type="entry name" value="RNA 2'-phosphotransferase, Tpt1/KptA family, N-terminal domain"/>
    <property type="match status" value="1"/>
</dbReference>
<dbReference type="SUPFAM" id="SSF52047">
    <property type="entry name" value="RNI-like"/>
    <property type="match status" value="1"/>
</dbReference>
<accession>A0A815XLZ1</accession>
<comment type="catalytic activity">
    <reaction evidence="3">
        <text>2'-phospho-[ligated tRNA] + NAD(+) = mature tRNA + ADP-alpha-D-ribose 1'',2''-cyclic phosphate + nicotinamide</text>
        <dbReference type="Rhea" id="RHEA:23324"/>
        <dbReference type="Rhea" id="RHEA-COMP:11106"/>
        <dbReference type="Rhea" id="RHEA-COMP:11107"/>
        <dbReference type="ChEBI" id="CHEBI:17154"/>
        <dbReference type="ChEBI" id="CHEBI:57540"/>
        <dbReference type="ChEBI" id="CHEBI:76596"/>
        <dbReference type="ChEBI" id="CHEBI:82883"/>
        <dbReference type="ChEBI" id="CHEBI:85027"/>
        <dbReference type="EC" id="2.7.1.160"/>
    </reaction>
</comment>
<dbReference type="PANTHER" id="PTHR13318:SF95">
    <property type="entry name" value="F-BOX PROTEIN YLR352W"/>
    <property type="match status" value="1"/>
</dbReference>
<evidence type="ECO:0000313" key="7">
    <source>
        <dbReference type="EMBL" id="CAF3985730.1"/>
    </source>
</evidence>
<dbReference type="GO" id="GO:0019005">
    <property type="term" value="C:SCF ubiquitin ligase complex"/>
    <property type="evidence" value="ECO:0007669"/>
    <property type="project" value="TreeGrafter"/>
</dbReference>
<dbReference type="EMBL" id="CAJOBH010004326">
    <property type="protein sequence ID" value="CAF3985730.1"/>
    <property type="molecule type" value="Genomic_DNA"/>
</dbReference>
<dbReference type="EMBL" id="CAJOBI010004247">
    <property type="protein sequence ID" value="CAF3995638.1"/>
    <property type="molecule type" value="Genomic_DNA"/>
</dbReference>
<dbReference type="OrthoDB" id="419694at2759"/>
<dbReference type="Proteomes" id="UP000681720">
    <property type="component" value="Unassembled WGS sequence"/>
</dbReference>
<dbReference type="InterPro" id="IPR042080">
    <property type="entry name" value="RNA_2'-PTrans_N"/>
</dbReference>
<dbReference type="Proteomes" id="UP000663834">
    <property type="component" value="Unassembled WGS sequence"/>
</dbReference>
<dbReference type="EMBL" id="CAJOBJ010004131">
    <property type="protein sequence ID" value="CAF3990101.1"/>
    <property type="molecule type" value="Genomic_DNA"/>
</dbReference>
<dbReference type="GO" id="GO:0031146">
    <property type="term" value="P:SCF-dependent proteasomal ubiquitin-dependent protein catabolic process"/>
    <property type="evidence" value="ECO:0007669"/>
    <property type="project" value="TreeGrafter"/>
</dbReference>
<dbReference type="InterPro" id="IPR002745">
    <property type="entry name" value="Ptrans_KptA/Tpt1"/>
</dbReference>
<evidence type="ECO:0000256" key="3">
    <source>
        <dbReference type="ARBA" id="ARBA00047949"/>
    </source>
</evidence>
<proteinExistence type="predicted"/>
<dbReference type="EC" id="2.7.1.160" evidence="2"/>
<dbReference type="Gene3D" id="3.80.10.10">
    <property type="entry name" value="Ribonuclease Inhibitor"/>
    <property type="match status" value="1"/>
</dbReference>
<dbReference type="Proteomes" id="UP000663855">
    <property type="component" value="Unassembled WGS sequence"/>
</dbReference>
<dbReference type="Proteomes" id="UP000676336">
    <property type="component" value="Unassembled WGS sequence"/>
</dbReference>
<dbReference type="Proteomes" id="UP000663824">
    <property type="component" value="Unassembled WGS sequence"/>
</dbReference>
<dbReference type="InterPro" id="IPR006553">
    <property type="entry name" value="Leu-rich_rpt_Cys-con_subtyp"/>
</dbReference>
<dbReference type="EMBL" id="CAJNRE010011657">
    <property type="protein sequence ID" value="CAF2103614.1"/>
    <property type="molecule type" value="Genomic_DNA"/>
</dbReference>
<name>A0A815XLZ1_9BILA</name>
<evidence type="ECO:0000313" key="8">
    <source>
        <dbReference type="EMBL" id="CAF3990101.1"/>
    </source>
</evidence>
<organism evidence="5 10">
    <name type="scientific">Rotaria magnacalcarata</name>
    <dbReference type="NCBI Taxonomy" id="392030"/>
    <lineage>
        <taxon>Eukaryota</taxon>
        <taxon>Metazoa</taxon>
        <taxon>Spiralia</taxon>
        <taxon>Gnathifera</taxon>
        <taxon>Rotifera</taxon>
        <taxon>Eurotatoria</taxon>
        <taxon>Bdelloidea</taxon>
        <taxon>Philodinida</taxon>
        <taxon>Philodinidae</taxon>
        <taxon>Rotaria</taxon>
    </lineage>
</organism>
<evidence type="ECO:0000313" key="6">
    <source>
        <dbReference type="EMBL" id="CAF2103614.1"/>
    </source>
</evidence>
<dbReference type="AlphaFoldDB" id="A0A815XLZ1"/>